<evidence type="ECO:0000259" key="4">
    <source>
        <dbReference type="PROSITE" id="PS51084"/>
    </source>
</evidence>
<accession>A0A7H1NUN3</accession>
<evidence type="ECO:0000313" key="6">
    <source>
        <dbReference type="Proteomes" id="UP000516349"/>
    </source>
</evidence>
<protein>
    <submittedName>
        <fullName evidence="5">Purine nucleoside phosphoramidase</fullName>
        <ecNumber evidence="5">3.9.1.-</ecNumber>
    </submittedName>
</protein>
<evidence type="ECO:0000256" key="1">
    <source>
        <dbReference type="PIRSR" id="PIRSR601310-1"/>
    </source>
</evidence>
<sequence>MSDRYDQNNIFAKILRKEIPSTPLYEDEYAYAFHDLYPQAPIHILVIPKGAYISMNDFTANASMEEIAGFFKAVGLVARNAGLADEGWRMASNIGENGGQEIPHLHIHILGGKKLGPLLGP</sequence>
<evidence type="ECO:0000256" key="3">
    <source>
        <dbReference type="PROSITE-ProRule" id="PRU00464"/>
    </source>
</evidence>
<evidence type="ECO:0000313" key="5">
    <source>
        <dbReference type="EMBL" id="QNT79493.1"/>
    </source>
</evidence>
<dbReference type="RefSeq" id="WP_203413646.1">
    <property type="nucleotide sequence ID" value="NZ_CP060244.1"/>
</dbReference>
<evidence type="ECO:0000256" key="2">
    <source>
        <dbReference type="PIRSR" id="PIRSR601310-3"/>
    </source>
</evidence>
<dbReference type="InterPro" id="IPR001310">
    <property type="entry name" value="Histidine_triad_HIT"/>
</dbReference>
<dbReference type="PROSITE" id="PS51084">
    <property type="entry name" value="HIT_2"/>
    <property type="match status" value="1"/>
</dbReference>
<organism evidence="5 6">
    <name type="scientific">Entomobacter blattae</name>
    <dbReference type="NCBI Taxonomy" id="2762277"/>
    <lineage>
        <taxon>Bacteria</taxon>
        <taxon>Pseudomonadati</taxon>
        <taxon>Pseudomonadota</taxon>
        <taxon>Alphaproteobacteria</taxon>
        <taxon>Acetobacterales</taxon>
        <taxon>Acetobacteraceae</taxon>
        <taxon>Entomobacter</taxon>
    </lineage>
</organism>
<dbReference type="AlphaFoldDB" id="A0A7H1NUN3"/>
<dbReference type="GO" id="GO:0016787">
    <property type="term" value="F:hydrolase activity"/>
    <property type="evidence" value="ECO:0007669"/>
    <property type="project" value="UniProtKB-KW"/>
</dbReference>
<dbReference type="InterPro" id="IPR011146">
    <property type="entry name" value="HIT-like"/>
</dbReference>
<dbReference type="InterPro" id="IPR019808">
    <property type="entry name" value="Histidine_triad_CS"/>
</dbReference>
<dbReference type="InterPro" id="IPR036265">
    <property type="entry name" value="HIT-like_sf"/>
</dbReference>
<dbReference type="Gene3D" id="3.30.428.10">
    <property type="entry name" value="HIT-like"/>
    <property type="match status" value="1"/>
</dbReference>
<keyword evidence="5" id="KW-0378">Hydrolase</keyword>
<dbReference type="PROSITE" id="PS00892">
    <property type="entry name" value="HIT_1"/>
    <property type="match status" value="1"/>
</dbReference>
<dbReference type="KEGG" id="ebla:JGUZn3_22920"/>
<proteinExistence type="predicted"/>
<dbReference type="PRINTS" id="PR00332">
    <property type="entry name" value="HISTRIAD"/>
</dbReference>
<gene>
    <name evidence="5" type="ORF">JGUZn3_22920</name>
</gene>
<dbReference type="PANTHER" id="PTHR23089">
    <property type="entry name" value="HISTIDINE TRIAD HIT PROTEIN"/>
    <property type="match status" value="1"/>
</dbReference>
<dbReference type="SUPFAM" id="SSF54197">
    <property type="entry name" value="HIT-like"/>
    <property type="match status" value="1"/>
</dbReference>
<keyword evidence="6" id="KW-1185">Reference proteome</keyword>
<feature type="short sequence motif" description="Histidine triad motif" evidence="2 3">
    <location>
        <begin position="104"/>
        <end position="108"/>
    </location>
</feature>
<dbReference type="EMBL" id="CP060244">
    <property type="protein sequence ID" value="QNT79493.1"/>
    <property type="molecule type" value="Genomic_DNA"/>
</dbReference>
<reference evidence="5 6" key="1">
    <citation type="submission" date="2020-08" db="EMBL/GenBank/DDBJ databases">
        <title>Complete genome sequence of Entomobacter blattae G55GP.</title>
        <authorList>
            <person name="Poehlein A."/>
            <person name="Guzman J."/>
            <person name="Daniel R."/>
            <person name="Vilcinskas A."/>
        </authorList>
    </citation>
    <scope>NUCLEOTIDE SEQUENCE [LARGE SCALE GENOMIC DNA]</scope>
    <source>
        <strain evidence="5 6">G55GP</strain>
    </source>
</reference>
<dbReference type="Pfam" id="PF01230">
    <property type="entry name" value="HIT"/>
    <property type="match status" value="1"/>
</dbReference>
<feature type="active site" description="Tele-AMP-histidine intermediate" evidence="1">
    <location>
        <position position="106"/>
    </location>
</feature>
<name>A0A7H1NUN3_9PROT</name>
<dbReference type="EC" id="3.9.1.-" evidence="5"/>
<dbReference type="Proteomes" id="UP000516349">
    <property type="component" value="Chromosome"/>
</dbReference>
<feature type="domain" description="HIT" evidence="4">
    <location>
        <begin position="10"/>
        <end position="121"/>
    </location>
</feature>
<dbReference type="CDD" id="cd01276">
    <property type="entry name" value="PKCI_related"/>
    <property type="match status" value="1"/>
</dbReference>